<dbReference type="AlphaFoldDB" id="A0A0A9AJ36"/>
<keyword evidence="1" id="KW-0472">Membrane</keyword>
<organism evidence="2">
    <name type="scientific">Arundo donax</name>
    <name type="common">Giant reed</name>
    <name type="synonym">Donax arundinaceus</name>
    <dbReference type="NCBI Taxonomy" id="35708"/>
    <lineage>
        <taxon>Eukaryota</taxon>
        <taxon>Viridiplantae</taxon>
        <taxon>Streptophyta</taxon>
        <taxon>Embryophyta</taxon>
        <taxon>Tracheophyta</taxon>
        <taxon>Spermatophyta</taxon>
        <taxon>Magnoliopsida</taxon>
        <taxon>Liliopsida</taxon>
        <taxon>Poales</taxon>
        <taxon>Poaceae</taxon>
        <taxon>PACMAD clade</taxon>
        <taxon>Arundinoideae</taxon>
        <taxon>Arundineae</taxon>
        <taxon>Arundo</taxon>
    </lineage>
</organism>
<reference evidence="2" key="1">
    <citation type="submission" date="2014-09" db="EMBL/GenBank/DDBJ databases">
        <authorList>
            <person name="Magalhaes I.L.F."/>
            <person name="Oliveira U."/>
            <person name="Santos F.R."/>
            <person name="Vidigal T.H.D.A."/>
            <person name="Brescovit A.D."/>
            <person name="Santos A.J."/>
        </authorList>
    </citation>
    <scope>NUCLEOTIDE SEQUENCE</scope>
    <source>
        <tissue evidence="2">Shoot tissue taken approximately 20 cm above the soil surface</tissue>
    </source>
</reference>
<reference evidence="2" key="2">
    <citation type="journal article" date="2015" name="Data Brief">
        <title>Shoot transcriptome of the giant reed, Arundo donax.</title>
        <authorList>
            <person name="Barrero R.A."/>
            <person name="Guerrero F.D."/>
            <person name="Moolhuijzen P."/>
            <person name="Goolsby J.A."/>
            <person name="Tidwell J."/>
            <person name="Bellgard S.E."/>
            <person name="Bellgard M.I."/>
        </authorList>
    </citation>
    <scope>NUCLEOTIDE SEQUENCE</scope>
    <source>
        <tissue evidence="2">Shoot tissue taken approximately 20 cm above the soil surface</tissue>
    </source>
</reference>
<proteinExistence type="predicted"/>
<name>A0A0A9AJ36_ARUDO</name>
<feature type="transmembrane region" description="Helical" evidence="1">
    <location>
        <begin position="6"/>
        <end position="25"/>
    </location>
</feature>
<dbReference type="EMBL" id="GBRH01246754">
    <property type="protein sequence ID" value="JAD51141.1"/>
    <property type="molecule type" value="Transcribed_RNA"/>
</dbReference>
<keyword evidence="1" id="KW-0812">Transmembrane</keyword>
<keyword evidence="1" id="KW-1133">Transmembrane helix</keyword>
<evidence type="ECO:0000313" key="2">
    <source>
        <dbReference type="EMBL" id="JAD51141.1"/>
    </source>
</evidence>
<sequence length="29" mass="3495">MEIIAGALDIYYFFLYEAISIFIYLEIFL</sequence>
<accession>A0A0A9AJ36</accession>
<protein>
    <submittedName>
        <fullName evidence="2">Uncharacterized protein</fullName>
    </submittedName>
</protein>
<evidence type="ECO:0000256" key="1">
    <source>
        <dbReference type="SAM" id="Phobius"/>
    </source>
</evidence>